<evidence type="ECO:0000313" key="8">
    <source>
        <dbReference type="EMBL" id="KLE31851.1"/>
    </source>
</evidence>
<name>A0A0G9MM91_9SPHN</name>
<dbReference type="Pfam" id="PF00733">
    <property type="entry name" value="Asn_synthase"/>
    <property type="match status" value="1"/>
</dbReference>
<dbReference type="InterPro" id="IPR014729">
    <property type="entry name" value="Rossmann-like_a/b/a_fold"/>
</dbReference>
<dbReference type="PIRSF" id="PIRSF001589">
    <property type="entry name" value="Asn_synthetase_glu-h"/>
    <property type="match status" value="1"/>
</dbReference>
<dbReference type="AlphaFoldDB" id="A0A0G9MM91"/>
<evidence type="ECO:0000256" key="5">
    <source>
        <dbReference type="ARBA" id="ARBA00022840"/>
    </source>
</evidence>
<dbReference type="KEGG" id="egn:BMF35_a1059"/>
<protein>
    <recommendedName>
        <fullName evidence="3">asparagine synthase (glutamine-hydrolyzing)</fullName>
        <ecNumber evidence="3">6.3.5.4</ecNumber>
    </recommendedName>
</protein>
<dbReference type="GO" id="GO:0006529">
    <property type="term" value="P:asparagine biosynthetic process"/>
    <property type="evidence" value="ECO:0007669"/>
    <property type="project" value="InterPro"/>
</dbReference>
<evidence type="ECO:0000256" key="7">
    <source>
        <dbReference type="ARBA" id="ARBA00048741"/>
    </source>
</evidence>
<comment type="caution">
    <text evidence="8">The sequence shown here is derived from an EMBL/GenBank/DDBJ whole genome shotgun (WGS) entry which is preliminary data.</text>
</comment>
<dbReference type="EMBL" id="LBHC01000002">
    <property type="protein sequence ID" value="KLE31851.1"/>
    <property type="molecule type" value="Genomic_DNA"/>
</dbReference>
<dbReference type="PANTHER" id="PTHR43284:SF1">
    <property type="entry name" value="ASPARAGINE SYNTHETASE"/>
    <property type="match status" value="1"/>
</dbReference>
<dbReference type="NCBIfam" id="TIGR01536">
    <property type="entry name" value="asn_synth_AEB"/>
    <property type="match status" value="1"/>
</dbReference>
<evidence type="ECO:0000256" key="4">
    <source>
        <dbReference type="ARBA" id="ARBA00022741"/>
    </source>
</evidence>
<comment type="similarity">
    <text evidence="2">Belongs to the asparagine synthetase family.</text>
</comment>
<dbReference type="CDD" id="cd00712">
    <property type="entry name" value="AsnB"/>
    <property type="match status" value="1"/>
</dbReference>
<proteinExistence type="inferred from homology"/>
<evidence type="ECO:0000256" key="2">
    <source>
        <dbReference type="ARBA" id="ARBA00005752"/>
    </source>
</evidence>
<dbReference type="InterPro" id="IPR006426">
    <property type="entry name" value="Asn_synth_AEB"/>
</dbReference>
<evidence type="ECO:0000256" key="3">
    <source>
        <dbReference type="ARBA" id="ARBA00012737"/>
    </source>
</evidence>
<accession>A0A0G9MM91</accession>
<dbReference type="Gene3D" id="3.40.50.620">
    <property type="entry name" value="HUPs"/>
    <property type="match status" value="1"/>
</dbReference>
<reference evidence="8 9" key="1">
    <citation type="submission" date="2015-04" db="EMBL/GenBank/DDBJ databases">
        <title>The draft genome sequence of Erythrobacr gangjinensis K7-2.</title>
        <authorList>
            <person name="Zhuang L."/>
            <person name="Liu Y."/>
            <person name="Shao Z."/>
        </authorList>
    </citation>
    <scope>NUCLEOTIDE SEQUENCE [LARGE SCALE GENOMIC DNA]</scope>
    <source>
        <strain evidence="8 9">K7-2</strain>
    </source>
</reference>
<dbReference type="OrthoDB" id="9763290at2"/>
<keyword evidence="9" id="KW-1185">Reference proteome</keyword>
<dbReference type="EC" id="6.3.5.4" evidence="3"/>
<sequence>MCGIAGFFGFGAPGDPRVALAAMTAAIVHRGPDADGHWIEAGSQIAFGHRRLSIIDLSPAGAQPMHSHDGRMTMAFNGEIYNFPDLRSQLEARHGAIAWRGHSDSEVLLECFARDGIADTLDRVDGMFAIALFDHAQRELTLIRDAFGEKPLYYGLHKGSLLFASELKAIAALPGFDAAMDLDALGDFFKYSYVPGPQSIWQGISKLQPAHRLTVSLDNVQAGALPQPERWWDHVGDALAARQEMFAGSLDEARKRGDALLQAATARRMVSDVPLGAFLSGGIDSSMVVAQMQRAASAPVRTFSIGMAEDGYDESPAAKAVATHLGTDHTELVLSPAEVQDVIPEVGAIHDEPFADSSQVPTFLVSRMARQHVTVALSGDGGDEIFGGYNRYFTGPKVWNRMARLPAPARRMLGAALRAVPAATYRIAGPILPGELASGRAQEKVRKLARVIGVADEAAFHDRLLATSDDPASLLAVDARMSRLPARQDARAAALDFAHRAMLVDTANYMPDDVLVKVDRAAMAVSLETRTPYLERDLYRFAWSLPADMRAGAGIGKRLLREMLYTHVPRALVDRPKAGFAIPVGRWLRTGLRDWAESELSRDALAKSGLLDVDTIRRRWEEHLSGRQDHEALLWNVLMFQAWRRRRP</sequence>
<dbReference type="InterPro" id="IPR033738">
    <property type="entry name" value="AsnB_N"/>
</dbReference>
<dbReference type="InterPro" id="IPR051786">
    <property type="entry name" value="ASN_synthetase/amidase"/>
</dbReference>
<evidence type="ECO:0000256" key="1">
    <source>
        <dbReference type="ARBA" id="ARBA00005187"/>
    </source>
</evidence>
<dbReference type="Proteomes" id="UP000053070">
    <property type="component" value="Unassembled WGS sequence"/>
</dbReference>
<dbReference type="PROSITE" id="PS51278">
    <property type="entry name" value="GATASE_TYPE_2"/>
    <property type="match status" value="1"/>
</dbReference>
<dbReference type="Gene3D" id="3.60.20.10">
    <property type="entry name" value="Glutamine Phosphoribosylpyrophosphate, subunit 1, domain 1"/>
    <property type="match status" value="1"/>
</dbReference>
<dbReference type="InterPro" id="IPR001962">
    <property type="entry name" value="Asn_synthase"/>
</dbReference>
<dbReference type="SUPFAM" id="SSF52402">
    <property type="entry name" value="Adenine nucleotide alpha hydrolases-like"/>
    <property type="match status" value="1"/>
</dbReference>
<comment type="catalytic activity">
    <reaction evidence="7">
        <text>L-aspartate + L-glutamine + ATP + H2O = L-asparagine + L-glutamate + AMP + diphosphate + H(+)</text>
        <dbReference type="Rhea" id="RHEA:12228"/>
        <dbReference type="ChEBI" id="CHEBI:15377"/>
        <dbReference type="ChEBI" id="CHEBI:15378"/>
        <dbReference type="ChEBI" id="CHEBI:29985"/>
        <dbReference type="ChEBI" id="CHEBI:29991"/>
        <dbReference type="ChEBI" id="CHEBI:30616"/>
        <dbReference type="ChEBI" id="CHEBI:33019"/>
        <dbReference type="ChEBI" id="CHEBI:58048"/>
        <dbReference type="ChEBI" id="CHEBI:58359"/>
        <dbReference type="ChEBI" id="CHEBI:456215"/>
        <dbReference type="EC" id="6.3.5.4"/>
    </reaction>
</comment>
<dbReference type="GO" id="GO:0004066">
    <property type="term" value="F:asparagine synthase (glutamine-hydrolyzing) activity"/>
    <property type="evidence" value="ECO:0007669"/>
    <property type="project" value="UniProtKB-EC"/>
</dbReference>
<organism evidence="8 9">
    <name type="scientific">Aurantiacibacter gangjinensis</name>
    <dbReference type="NCBI Taxonomy" id="502682"/>
    <lineage>
        <taxon>Bacteria</taxon>
        <taxon>Pseudomonadati</taxon>
        <taxon>Pseudomonadota</taxon>
        <taxon>Alphaproteobacteria</taxon>
        <taxon>Sphingomonadales</taxon>
        <taxon>Erythrobacteraceae</taxon>
        <taxon>Aurantiacibacter</taxon>
    </lineage>
</organism>
<evidence type="ECO:0000256" key="6">
    <source>
        <dbReference type="ARBA" id="ARBA00022962"/>
    </source>
</evidence>
<comment type="pathway">
    <text evidence="1">Amino-acid biosynthesis; L-asparagine biosynthesis; L-asparagine from L-aspartate (L-Gln route): step 1/1.</text>
</comment>
<dbReference type="GO" id="GO:0005524">
    <property type="term" value="F:ATP binding"/>
    <property type="evidence" value="ECO:0007669"/>
    <property type="project" value="UniProtKB-KW"/>
</dbReference>
<evidence type="ECO:0000313" key="9">
    <source>
        <dbReference type="Proteomes" id="UP000053070"/>
    </source>
</evidence>
<keyword evidence="4" id="KW-0547">Nucleotide-binding</keyword>
<keyword evidence="5" id="KW-0067">ATP-binding</keyword>
<dbReference type="PATRIC" id="fig|502682.8.peg.2096"/>
<dbReference type="InterPro" id="IPR017932">
    <property type="entry name" value="GATase_2_dom"/>
</dbReference>
<keyword evidence="6" id="KW-0315">Glutamine amidotransferase</keyword>
<dbReference type="GO" id="GO:0005829">
    <property type="term" value="C:cytosol"/>
    <property type="evidence" value="ECO:0007669"/>
    <property type="project" value="TreeGrafter"/>
</dbReference>
<dbReference type="PANTHER" id="PTHR43284">
    <property type="entry name" value="ASPARAGINE SYNTHETASE (GLUTAMINE-HYDROLYZING)"/>
    <property type="match status" value="1"/>
</dbReference>
<dbReference type="CDD" id="cd01991">
    <property type="entry name" value="Asn_synthase_B_C"/>
    <property type="match status" value="1"/>
</dbReference>
<dbReference type="SUPFAM" id="SSF56235">
    <property type="entry name" value="N-terminal nucleophile aminohydrolases (Ntn hydrolases)"/>
    <property type="match status" value="1"/>
</dbReference>
<dbReference type="RefSeq" id="WP_047007201.1">
    <property type="nucleotide sequence ID" value="NZ_CP018097.1"/>
</dbReference>
<gene>
    <name evidence="8" type="ORF">AAW01_10265</name>
</gene>
<dbReference type="InterPro" id="IPR029055">
    <property type="entry name" value="Ntn_hydrolases_N"/>
</dbReference>
<dbReference type="STRING" id="502682.BMF35_a1059"/>
<dbReference type="Pfam" id="PF13522">
    <property type="entry name" value="GATase_6"/>
    <property type="match status" value="1"/>
</dbReference>